<dbReference type="GO" id="GO:0005835">
    <property type="term" value="C:fatty acid synthase complex"/>
    <property type="evidence" value="ECO:0007669"/>
    <property type="project" value="InterPro"/>
</dbReference>
<name>A0A935MW75_9RHOO</name>
<dbReference type="Gene3D" id="1.10.1200.10">
    <property type="entry name" value="ACP-like"/>
    <property type="match status" value="5"/>
</dbReference>
<feature type="domain" description="Carrier" evidence="3">
    <location>
        <begin position="553"/>
        <end position="633"/>
    </location>
</feature>
<evidence type="ECO:0000256" key="2">
    <source>
        <dbReference type="SAM" id="MobiDB-lite"/>
    </source>
</evidence>
<dbReference type="EMBL" id="JADJMS010000021">
    <property type="protein sequence ID" value="MBK7415532.1"/>
    <property type="molecule type" value="Genomic_DNA"/>
</dbReference>
<feature type="domain" description="Carrier" evidence="3">
    <location>
        <begin position="751"/>
        <end position="831"/>
    </location>
</feature>
<dbReference type="SUPFAM" id="SSF52151">
    <property type="entry name" value="FabD/lysophospholipase-like"/>
    <property type="match status" value="1"/>
</dbReference>
<dbReference type="InterPro" id="IPR013968">
    <property type="entry name" value="PKS_KR"/>
</dbReference>
<keyword evidence="1" id="KW-0808">Transferase</keyword>
<dbReference type="InterPro" id="IPR016035">
    <property type="entry name" value="Acyl_Trfase/lysoPLipase"/>
</dbReference>
<dbReference type="SUPFAM" id="SSF55048">
    <property type="entry name" value="Probable ACP-binding domain of malonyl-CoA ACP transacylase"/>
    <property type="match status" value="1"/>
</dbReference>
<dbReference type="CDD" id="cd08953">
    <property type="entry name" value="KR_2_SDR_x"/>
    <property type="match status" value="1"/>
</dbReference>
<dbReference type="SMART" id="SM00827">
    <property type="entry name" value="PKS_AT"/>
    <property type="match status" value="1"/>
</dbReference>
<dbReference type="InterPro" id="IPR009081">
    <property type="entry name" value="PP-bd_ACP"/>
</dbReference>
<dbReference type="PRINTS" id="PR01483">
    <property type="entry name" value="FASYNTHASE"/>
</dbReference>
<feature type="domain" description="Carrier" evidence="3">
    <location>
        <begin position="652"/>
        <end position="732"/>
    </location>
</feature>
<dbReference type="PANTHER" id="PTHR43074">
    <property type="entry name" value="OMEGA-3 POLYUNSATURATED FATTY ACID SYNTHASE PFAB-RELATED"/>
    <property type="match status" value="1"/>
</dbReference>
<gene>
    <name evidence="4" type="ORF">IPJ38_10900</name>
</gene>
<dbReference type="InterPro" id="IPR036291">
    <property type="entry name" value="NAD(P)-bd_dom_sf"/>
</dbReference>
<organism evidence="4 5">
    <name type="scientific">Candidatus Dechloromonas phosphorivorans</name>
    <dbReference type="NCBI Taxonomy" id="2899244"/>
    <lineage>
        <taxon>Bacteria</taxon>
        <taxon>Pseudomonadati</taxon>
        <taxon>Pseudomonadota</taxon>
        <taxon>Betaproteobacteria</taxon>
        <taxon>Rhodocyclales</taxon>
        <taxon>Azonexaceae</taxon>
        <taxon>Dechloromonas</taxon>
    </lineage>
</organism>
<evidence type="ECO:0000313" key="4">
    <source>
        <dbReference type="EMBL" id="MBK7415532.1"/>
    </source>
</evidence>
<dbReference type="Pfam" id="PF00698">
    <property type="entry name" value="Acyl_transf_1"/>
    <property type="match status" value="1"/>
</dbReference>
<evidence type="ECO:0000313" key="5">
    <source>
        <dbReference type="Proteomes" id="UP000739411"/>
    </source>
</evidence>
<dbReference type="Gene3D" id="3.40.50.720">
    <property type="entry name" value="NAD(P)-binding Rossmann-like Domain"/>
    <property type="match status" value="1"/>
</dbReference>
<dbReference type="Proteomes" id="UP000739411">
    <property type="component" value="Unassembled WGS sequence"/>
</dbReference>
<dbReference type="SUPFAM" id="SSF51735">
    <property type="entry name" value="NAD(P)-binding Rossmann-fold domains"/>
    <property type="match status" value="1"/>
</dbReference>
<dbReference type="GO" id="GO:0006633">
    <property type="term" value="P:fatty acid biosynthetic process"/>
    <property type="evidence" value="ECO:0007669"/>
    <property type="project" value="InterPro"/>
</dbReference>
<feature type="domain" description="Carrier" evidence="3">
    <location>
        <begin position="949"/>
        <end position="1029"/>
    </location>
</feature>
<dbReference type="SMART" id="SM00822">
    <property type="entry name" value="PKS_KR"/>
    <property type="match status" value="1"/>
</dbReference>
<comment type="caution">
    <text evidence="4">The sequence shown here is derived from an EMBL/GenBank/DDBJ whole genome shotgun (WGS) entry which is preliminary data.</text>
</comment>
<feature type="region of interest" description="Disordered" evidence="2">
    <location>
        <begin position="368"/>
        <end position="391"/>
    </location>
</feature>
<proteinExistence type="predicted"/>
<evidence type="ECO:0000259" key="3">
    <source>
        <dbReference type="PROSITE" id="PS50075"/>
    </source>
</evidence>
<dbReference type="InterPro" id="IPR001227">
    <property type="entry name" value="Ac_transferase_dom_sf"/>
</dbReference>
<sequence length="1557" mass="161590">MYYATGATDSGELAFLFPGQGSQYVGMGAEVAMAFDPARHAWDDAANLPFDGTRLHDVVFPKPVFTDADRDAQQKKLTATEWAQPALGVHSQSLANILHTIGVRPACVAGHSFGEVSALHEAGVIDAQSLVKVARRRGELMRDASAVPGAMTAVAKTIEEVRAAVAESGANVVVANHNSPTQVVLSGSVEEITKVEAALAAKGMTAKRLPVATAFHSPLVAGSSLPFGEFLQGVKINAPQLGVYSNATAATYAKKPAAIREQLAAQLAQSVRFVEQIEAMYARGVRTFVEVGAGSVLTELVGRILGDRPHRAISLDRKGKHGVSTLHEGLGRLALAGIKIDFAPLWTQFAPLSDKPVKKPAMTMPIIGANSGRPYPPPGGSKDLPPPNPPRALPEPIIIRETITVPAPAAPAEHQAATTTQAMTQPVTAISVAPEANLAWVHAFQETQRQTAEAHAAYQRAMADSHMAFLKTAESSFSGLGEMLGGTSLAQPIAAPALAVAPPVQYVAAPVQTVAAKPAAVIPQAVIAPTPVPTPVAAPVVQAAPAVVKPTAAPALDLQALMMTIVAEKTGYPEEMLGAEMELEADLGIDSIKRVEILSAMRERAPSLPEVKPAELATLRTLGQIVDHMRAAGGAAFAASAPTAPVAAAPVASGVDLEALMMSIVAEKTGYPQEMLGAEMELEADLGIDSIKRVEILSAMREREPNLPEVKPAELATLRTLGQIVDHMRAAGGAAFAATPVTAPVAAAPAASGVDLEALMMSIVAEKTGYPQEMLGAHMELEADLGIDSIKRVEILSAMREREPNLPEVKPAELATLRTLGQIVEHMRAAGGAAFATSAAAAPVAPAPASSGVDLEALMMSIVAEKTGYPQEMLGAHMELEADLGIDSIKRVEILSAMREREPNLPEVKPAELATLRTLGQIVDHMRAAGGAAFAAAPAITAPAATQAAPMIDLEELMMSIVAEKTGYPQEMLGVHMELEADLGIDSIKRVEILSAMRERAPNLPEVKPAELALLRTLGQIIDHMRAAGEPASPITATAVAAAPQAAVERFSLREVAVNPVGTALPGILGAQRMVVTDDGAGVATAVVASLAKHGVKASVVDTVPADADAVVFLGGLRAVKTVDEAVAINREAFRACRSVAARMTNAGGAFVTVQDTGGDFGLSGANATRAFLGGVSALARTAALEWPQAAIKAIDLERIAGKGKKAPDTKALAEAIVGELLNGGTTLEVGLHADGRRTTLISVATASPSIPADNINSNSIIVASGGGRGVTAAALLALAKVKQPRFVLLGRTPMGDEPAELRSLNSDADLKRALMQRAQAEGRKATPAELNSQLSNLLAVREIRATLAALKAAGSEAQYVTVDVGNEAKLSAALENVRKTWGPITGLVHGAGVLADKLIAEKSDEQFDRVFDTKVSGLRALLAATAKDPLTAICLFSSVAARSGNLGQCDYAMANEVLNLVACTERARRGASCVVRAIGWGPWEGGMVTPSLKSHFEQMGVALIPLAIGAQRFVDEITGSNEDIMVVIGGAGDGALGIKVTPQATVGETNHAPALA</sequence>
<dbReference type="InterPro" id="IPR052568">
    <property type="entry name" value="PKS-FAS_Synthase"/>
</dbReference>
<dbReference type="Pfam" id="PF08659">
    <property type="entry name" value="KR"/>
    <property type="match status" value="1"/>
</dbReference>
<reference evidence="4 5" key="1">
    <citation type="submission" date="2020-10" db="EMBL/GenBank/DDBJ databases">
        <title>Connecting structure to function with the recovery of over 1000 high-quality activated sludge metagenome-assembled genomes encoding full-length rRNA genes using long-read sequencing.</title>
        <authorList>
            <person name="Singleton C.M."/>
            <person name="Petriglieri F."/>
            <person name="Kristensen J.M."/>
            <person name="Kirkegaard R.H."/>
            <person name="Michaelsen T.Y."/>
            <person name="Andersen M.H."/>
            <person name="Karst S.M."/>
            <person name="Dueholm M.S."/>
            <person name="Nielsen P.H."/>
            <person name="Albertsen M."/>
        </authorList>
    </citation>
    <scope>NUCLEOTIDE SEQUENCE [LARGE SCALE GENOMIC DNA]</scope>
    <source>
        <strain evidence="4">EsbW_18-Q3-R4-48_BATAC.463</strain>
    </source>
</reference>
<dbReference type="InterPro" id="IPR016036">
    <property type="entry name" value="Malonyl_transacylase_ACP-bd"/>
</dbReference>
<dbReference type="PANTHER" id="PTHR43074:SF1">
    <property type="entry name" value="BETA-KETOACYL SYNTHASE FAMILY PROTEIN-RELATED"/>
    <property type="match status" value="1"/>
</dbReference>
<dbReference type="InterPro" id="IPR057326">
    <property type="entry name" value="KR_dom"/>
</dbReference>
<dbReference type="InterPro" id="IPR014043">
    <property type="entry name" value="Acyl_transferase_dom"/>
</dbReference>
<accession>A0A935MW75</accession>
<dbReference type="InterPro" id="IPR036736">
    <property type="entry name" value="ACP-like_sf"/>
</dbReference>
<feature type="compositionally biased region" description="Pro residues" evidence="2">
    <location>
        <begin position="374"/>
        <end position="391"/>
    </location>
</feature>
<dbReference type="GO" id="GO:0004312">
    <property type="term" value="F:fatty acid synthase activity"/>
    <property type="evidence" value="ECO:0007669"/>
    <property type="project" value="InterPro"/>
</dbReference>
<evidence type="ECO:0000256" key="1">
    <source>
        <dbReference type="ARBA" id="ARBA00022679"/>
    </source>
</evidence>
<dbReference type="PROSITE" id="PS50075">
    <property type="entry name" value="CARRIER"/>
    <property type="match status" value="5"/>
</dbReference>
<protein>
    <submittedName>
        <fullName evidence="4">SDR family oxidoreductase</fullName>
    </submittedName>
</protein>
<dbReference type="Pfam" id="PF00550">
    <property type="entry name" value="PP-binding"/>
    <property type="match status" value="5"/>
</dbReference>
<dbReference type="Gene3D" id="3.40.366.10">
    <property type="entry name" value="Malonyl-Coenzyme A Acyl Carrier Protein, domain 2"/>
    <property type="match status" value="1"/>
</dbReference>
<feature type="domain" description="Carrier" evidence="3">
    <location>
        <begin position="850"/>
        <end position="930"/>
    </location>
</feature>
<dbReference type="InterPro" id="IPR003965">
    <property type="entry name" value="Fatty_acid_synthase"/>
</dbReference>
<dbReference type="SUPFAM" id="SSF47336">
    <property type="entry name" value="ACP-like"/>
    <property type="match status" value="5"/>
</dbReference>